<gene>
    <name evidence="2" type="ORF">EJC51_07435</name>
</gene>
<name>A0A3S9IFM6_9ACTN</name>
<organism evidence="2 3">
    <name type="scientific">Streptomyces aquilus</name>
    <dbReference type="NCBI Taxonomy" id="2548456"/>
    <lineage>
        <taxon>Bacteria</taxon>
        <taxon>Bacillati</taxon>
        <taxon>Actinomycetota</taxon>
        <taxon>Actinomycetes</taxon>
        <taxon>Kitasatosporales</taxon>
        <taxon>Streptomycetaceae</taxon>
        <taxon>Streptomyces</taxon>
    </lineage>
</organism>
<evidence type="ECO:0000313" key="2">
    <source>
        <dbReference type="EMBL" id="AZP23142.1"/>
    </source>
</evidence>
<keyword evidence="3" id="KW-1185">Reference proteome</keyword>
<dbReference type="Proteomes" id="UP000280197">
    <property type="component" value="Chromosome"/>
</dbReference>
<sequence length="165" mass="16659">MAAVGVLALTGCGAEDSGGGTPGSPLASDAQDSRAPAPEVTAGATTPTPVPTADAAHQLVSLSISGGFAGVSQQVVLRGDGTVHARGNGSSATRHLRAAEFTELRTLLGDPALDEVPDVTVDTGAADLFQYRLRFDGRTVTTDRSAAHPALDRLIDALSAFLPKG</sequence>
<proteinExistence type="predicted"/>
<dbReference type="EMBL" id="CP034463">
    <property type="protein sequence ID" value="AZP23142.1"/>
    <property type="molecule type" value="Genomic_DNA"/>
</dbReference>
<dbReference type="KEGG" id="saqu:EJC51_07435"/>
<accession>A0A3S9IFM6</accession>
<reference evidence="2 3" key="1">
    <citation type="submission" date="2018-12" db="EMBL/GenBank/DDBJ databases">
        <authorList>
            <person name="Li K."/>
        </authorList>
    </citation>
    <scope>NUCLEOTIDE SEQUENCE [LARGE SCALE GENOMIC DNA]</scope>
    <source>
        <strain evidence="3">CR22</strain>
    </source>
</reference>
<dbReference type="AlphaFoldDB" id="A0A3S9IFM6"/>
<evidence type="ECO:0000313" key="3">
    <source>
        <dbReference type="Proteomes" id="UP000280197"/>
    </source>
</evidence>
<feature type="region of interest" description="Disordered" evidence="1">
    <location>
        <begin position="11"/>
        <end position="51"/>
    </location>
</feature>
<protein>
    <submittedName>
        <fullName evidence="2">Uncharacterized protein</fullName>
    </submittedName>
</protein>
<evidence type="ECO:0000256" key="1">
    <source>
        <dbReference type="SAM" id="MobiDB-lite"/>
    </source>
</evidence>
<feature type="compositionally biased region" description="Low complexity" evidence="1">
    <location>
        <begin position="35"/>
        <end position="51"/>
    </location>
</feature>